<name>A0A2Z4Y7N0_SUMC1</name>
<dbReference type="KEGG" id="schv:BRCON_2461"/>
<protein>
    <submittedName>
        <fullName evidence="1">Uncharacterized protein</fullName>
    </submittedName>
</protein>
<reference evidence="1 2" key="1">
    <citation type="submission" date="2018-05" db="EMBL/GenBank/DDBJ databases">
        <title>A metagenomic window into the 2 km-deep terrestrial subsurface aquifer revealed taxonomically and functionally diverse microbial community comprising novel uncultured bacterial lineages.</title>
        <authorList>
            <person name="Kadnikov V.V."/>
            <person name="Mardanov A.V."/>
            <person name="Beletsky A.V."/>
            <person name="Banks D."/>
            <person name="Pimenov N.V."/>
            <person name="Frank Y.A."/>
            <person name="Karnachuk O.V."/>
            <person name="Ravin N.V."/>
        </authorList>
    </citation>
    <scope>NUCLEOTIDE SEQUENCE [LARGE SCALE GENOMIC DNA]</scope>
    <source>
        <strain evidence="1">BY</strain>
    </source>
</reference>
<accession>A0A2Z4Y7N0</accession>
<proteinExistence type="predicted"/>
<dbReference type="EMBL" id="CP030759">
    <property type="protein sequence ID" value="AXA37231.1"/>
    <property type="molecule type" value="Genomic_DNA"/>
</dbReference>
<gene>
    <name evidence="1" type="ORF">BRCON_2461</name>
</gene>
<dbReference type="Proteomes" id="UP000262583">
    <property type="component" value="Chromosome"/>
</dbReference>
<organism evidence="1 2">
    <name type="scientific">Sumerlaea chitinivorans</name>
    <dbReference type="NCBI Taxonomy" id="2250252"/>
    <lineage>
        <taxon>Bacteria</taxon>
        <taxon>Candidatus Sumerlaeota</taxon>
        <taxon>Candidatus Sumerlaeia</taxon>
        <taxon>Candidatus Sumerlaeales</taxon>
        <taxon>Candidatus Sumerlaeaceae</taxon>
        <taxon>Candidatus Sumerlaea</taxon>
    </lineage>
</organism>
<evidence type="ECO:0000313" key="1">
    <source>
        <dbReference type="EMBL" id="AXA37231.1"/>
    </source>
</evidence>
<sequence length="115" mass="12772">MAEHDYPSLEEMIALAHERGANTLLFLVGNPPVIRVGRELQPPLHPRPLTFHDTQALIERLLTPREINFMNEHGNVETRFQIAGIEGTLTVFFGQGAHNLVFHLKSGATPDAGEP</sequence>
<evidence type="ECO:0000313" key="2">
    <source>
        <dbReference type="Proteomes" id="UP000262583"/>
    </source>
</evidence>
<dbReference type="Gene3D" id="3.30.450.90">
    <property type="match status" value="1"/>
</dbReference>
<dbReference type="AlphaFoldDB" id="A0A2Z4Y7N0"/>